<feature type="transmembrane region" description="Helical" evidence="6">
    <location>
        <begin position="34"/>
        <end position="52"/>
    </location>
</feature>
<dbReference type="InterPro" id="IPR026046">
    <property type="entry name" value="UBIAD1"/>
</dbReference>
<feature type="transmembrane region" description="Helical" evidence="6">
    <location>
        <begin position="239"/>
        <end position="257"/>
    </location>
</feature>
<keyword evidence="4 6" id="KW-1133">Transmembrane helix</keyword>
<keyword evidence="8" id="KW-1185">Reference proteome</keyword>
<feature type="transmembrane region" description="Helical" evidence="6">
    <location>
        <begin position="194"/>
        <end position="218"/>
    </location>
</feature>
<comment type="subcellular location">
    <subcellularLocation>
        <location evidence="6">Cell inner membrane</location>
        <topology evidence="6">Multi-pass membrane protein</topology>
    </subcellularLocation>
    <subcellularLocation>
        <location evidence="1">Membrane</location>
        <topology evidence="1">Multi-pass membrane protein</topology>
    </subcellularLocation>
</comment>
<protein>
    <recommendedName>
        <fullName evidence="6">2-carboxy-1,4-naphthoquinone phytyltransferase</fullName>
        <ecNumber evidence="6">2.5.1.130</ecNumber>
    </recommendedName>
    <alternativeName>
        <fullName evidence="6">1,4-dihydroxy-2-naphthoate phytyltransferase</fullName>
        <shortName evidence="6">DHNA phytyltransferase</shortName>
    </alternativeName>
</protein>
<accession>A0ABU5RNZ1</accession>
<dbReference type="PIRSF" id="PIRSF005355">
    <property type="entry name" value="UBIAD1"/>
    <property type="match status" value="1"/>
</dbReference>
<dbReference type="InterPro" id="IPR000537">
    <property type="entry name" value="UbiA_prenyltransferase"/>
</dbReference>
<gene>
    <name evidence="6 7" type="primary">menA</name>
    <name evidence="7" type="ORF">VB738_00415</name>
</gene>
<feature type="transmembrane region" description="Helical" evidence="6">
    <location>
        <begin position="133"/>
        <end position="149"/>
    </location>
</feature>
<feature type="transmembrane region" description="Helical" evidence="6">
    <location>
        <begin position="303"/>
        <end position="323"/>
    </location>
</feature>
<keyword evidence="5 6" id="KW-0472">Membrane</keyword>
<feature type="transmembrane region" description="Helical" evidence="6">
    <location>
        <begin position="109"/>
        <end position="127"/>
    </location>
</feature>
<evidence type="ECO:0000256" key="5">
    <source>
        <dbReference type="ARBA" id="ARBA00023136"/>
    </source>
</evidence>
<evidence type="ECO:0000313" key="7">
    <source>
        <dbReference type="EMBL" id="MEA5389709.1"/>
    </source>
</evidence>
<evidence type="ECO:0000256" key="1">
    <source>
        <dbReference type="ARBA" id="ARBA00004141"/>
    </source>
</evidence>
<dbReference type="PANTHER" id="PTHR13929:SF0">
    <property type="entry name" value="UBIA PRENYLTRANSFERASE DOMAIN-CONTAINING PROTEIN 1"/>
    <property type="match status" value="1"/>
</dbReference>
<proteinExistence type="inferred from homology"/>
<keyword evidence="6" id="KW-1003">Cell membrane</keyword>
<organism evidence="7 8">
    <name type="scientific">Cyanobium gracile UHCC 0139</name>
    <dbReference type="NCBI Taxonomy" id="3110308"/>
    <lineage>
        <taxon>Bacteria</taxon>
        <taxon>Bacillati</taxon>
        <taxon>Cyanobacteriota</taxon>
        <taxon>Cyanophyceae</taxon>
        <taxon>Synechococcales</taxon>
        <taxon>Prochlorococcaceae</taxon>
        <taxon>Cyanobium</taxon>
    </lineage>
</organism>
<evidence type="ECO:0000313" key="8">
    <source>
        <dbReference type="Proteomes" id="UP001304461"/>
    </source>
</evidence>
<evidence type="ECO:0000256" key="4">
    <source>
        <dbReference type="ARBA" id="ARBA00022989"/>
    </source>
</evidence>
<dbReference type="HAMAP" id="MF_01938">
    <property type="entry name" value="MenA_2"/>
    <property type="match status" value="1"/>
</dbReference>
<feature type="transmembrane region" description="Helical" evidence="6">
    <location>
        <begin position="58"/>
        <end position="76"/>
    </location>
</feature>
<comment type="similarity">
    <text evidence="6">Belongs to the MenA family. Type 2 subfamily.</text>
</comment>
<evidence type="ECO:0000256" key="6">
    <source>
        <dbReference type="HAMAP-Rule" id="MF_01938"/>
    </source>
</evidence>
<evidence type="ECO:0000256" key="3">
    <source>
        <dbReference type="ARBA" id="ARBA00022692"/>
    </source>
</evidence>
<dbReference type="GO" id="GO:0016740">
    <property type="term" value="F:transferase activity"/>
    <property type="evidence" value="ECO:0007669"/>
    <property type="project" value="UniProtKB-KW"/>
</dbReference>
<comment type="catalytic activity">
    <reaction evidence="6">
        <text>2-carboxy-1,4-naphthoquinone + phytyl diphosphate + H(+) = demethylphylloquinone + CO2 + diphosphate</text>
        <dbReference type="Rhea" id="RHEA:47740"/>
        <dbReference type="ChEBI" id="CHEBI:15378"/>
        <dbReference type="ChEBI" id="CHEBI:16526"/>
        <dbReference type="ChEBI" id="CHEBI:31087"/>
        <dbReference type="ChEBI" id="CHEBI:33019"/>
        <dbReference type="ChEBI" id="CHEBI:75434"/>
        <dbReference type="ChEBI" id="CHEBI:87842"/>
        <dbReference type="EC" id="2.5.1.130"/>
    </reaction>
</comment>
<comment type="function">
    <text evidence="6">Involved in the synthesis of phylloquinone (vitamin K1). Catalyzes the transfer of a prenyl chain to 2-carboxy-1,4-naphthoquinone.</text>
</comment>
<dbReference type="CDD" id="cd13962">
    <property type="entry name" value="PT_UbiA_UBIAD1"/>
    <property type="match status" value="1"/>
</dbReference>
<dbReference type="NCBIfam" id="TIGR02235">
    <property type="entry name" value="menA_cyano-plnt"/>
    <property type="match status" value="1"/>
</dbReference>
<dbReference type="PANTHER" id="PTHR13929">
    <property type="entry name" value="1,4-DIHYDROXY-2-NAPHTHOATE OCTAPRENYLTRANSFERASE"/>
    <property type="match status" value="1"/>
</dbReference>
<keyword evidence="2 6" id="KW-0808">Transferase</keyword>
<dbReference type="EMBL" id="JAYGHX010000001">
    <property type="protein sequence ID" value="MEA5389709.1"/>
    <property type="molecule type" value="Genomic_DNA"/>
</dbReference>
<feature type="transmembrane region" description="Helical" evidence="6">
    <location>
        <begin position="161"/>
        <end position="182"/>
    </location>
</feature>
<dbReference type="Proteomes" id="UP001304461">
    <property type="component" value="Unassembled WGS sequence"/>
</dbReference>
<sequence>MSEPQVVASRYAAGGGAASEASSRGRLWRAAVKWPMYAVAVMPVLLAAGWRLGQGLGLRLEQLLLFLLAAVLLLAWENLANDVFDADTGVDTHGKPHSVVNLTGRRDRVLALANGCLVVGLALMALVALRSSAVVLLLVLLCCGLGYLYQGPPFRLGYRGLGEPLCWLAFGPCATAAALLALAPAGEGAGGVPWGAALLLGSGPALATTLVLFCSHFHQVEEDAAHGKRSPVVRLGTQRAAGLVPWFVAAALALQWAPVLLGWWPLTALLGAIGLPPARALIRLLGEEHHQPERIVGSKFLALRFQAFNGLGLACGLALGPWLTALAGR</sequence>
<dbReference type="RefSeq" id="WP_323303850.1">
    <property type="nucleotide sequence ID" value="NZ_JAYGHX010000001.1"/>
</dbReference>
<dbReference type="Pfam" id="PF01040">
    <property type="entry name" value="UbiA"/>
    <property type="match status" value="1"/>
</dbReference>
<dbReference type="InterPro" id="IPR011937">
    <property type="entry name" value="DHNA_phytyltransferase_MenA"/>
</dbReference>
<keyword evidence="6" id="KW-0997">Cell inner membrane</keyword>
<dbReference type="EC" id="2.5.1.130" evidence="6"/>
<name>A0ABU5RNZ1_9CYAN</name>
<keyword evidence="3 6" id="KW-0812">Transmembrane</keyword>
<reference evidence="7 8" key="1">
    <citation type="submission" date="2023-12" db="EMBL/GenBank/DDBJ databases">
        <title>Baltic Sea Cyanobacteria.</title>
        <authorList>
            <person name="Delbaje E."/>
            <person name="Fewer D.P."/>
            <person name="Shishido T.K."/>
        </authorList>
    </citation>
    <scope>NUCLEOTIDE SEQUENCE [LARGE SCALE GENOMIC DNA]</scope>
    <source>
        <strain evidence="7 8">UHCC 0139</strain>
    </source>
</reference>
<comment type="pathway">
    <text evidence="6">Cofactor biosynthesis; phylloquinone biosynthesis.</text>
</comment>
<comment type="caution">
    <text evidence="7">The sequence shown here is derived from an EMBL/GenBank/DDBJ whole genome shotgun (WGS) entry which is preliminary data.</text>
</comment>
<evidence type="ECO:0000256" key="2">
    <source>
        <dbReference type="ARBA" id="ARBA00022679"/>
    </source>
</evidence>